<evidence type="ECO:0000259" key="5">
    <source>
        <dbReference type="Pfam" id="PF06144"/>
    </source>
</evidence>
<gene>
    <name evidence="7" type="ORF">HMPREF0872_00135</name>
</gene>
<dbReference type="PANTHER" id="PTHR34388:SF1">
    <property type="entry name" value="DNA POLYMERASE III SUBUNIT DELTA"/>
    <property type="match status" value="1"/>
</dbReference>
<dbReference type="Gene3D" id="3.40.50.300">
    <property type="entry name" value="P-loop containing nucleotide triphosphate hydrolases"/>
    <property type="match status" value="1"/>
</dbReference>
<sequence>MAQVSIIYGNEPQLIEEKKQEILQRYKTIPITTLRDTIDPVRISESLCEDSLFDDERLFLLIDPPVFKKSGKREDPAWNNLYNSIIQYKGKNPVVIIYHDTIDKRIKTNMALLNKVESIECKCLEGGELLAWIRNYCTHHGFKITPDGIEYIRHLMELWQDVSVSFMRTELDRYFLQLGNHKIIDQQFLETNSSDYGAKNIFAFKEALLQKNVSTLLELFPFMLGYKEIDRAMSYIEGQLRLQLMVSECRSLGMSRQSIENLCKEKNSSIKSYPIKLAYNAAHEISISALEKLLVGLYTIMTDSRQGKSDMWQFRDLCIAYCKESN</sequence>
<evidence type="ECO:0000259" key="6">
    <source>
        <dbReference type="Pfam" id="PF21694"/>
    </source>
</evidence>
<keyword evidence="2" id="KW-0548">Nucleotidyltransferase</keyword>
<organism evidence="7 8">
    <name type="scientific">Veillonella montpellierensis DNF00314</name>
    <dbReference type="NCBI Taxonomy" id="1401067"/>
    <lineage>
        <taxon>Bacteria</taxon>
        <taxon>Bacillati</taxon>
        <taxon>Bacillota</taxon>
        <taxon>Negativicutes</taxon>
        <taxon>Veillonellales</taxon>
        <taxon>Veillonellaceae</taxon>
        <taxon>Veillonella</taxon>
    </lineage>
</organism>
<dbReference type="GO" id="GO:0003887">
    <property type="term" value="F:DNA-directed DNA polymerase activity"/>
    <property type="evidence" value="ECO:0007669"/>
    <property type="project" value="UniProtKB-KW"/>
</dbReference>
<evidence type="ECO:0000256" key="4">
    <source>
        <dbReference type="ARBA" id="ARBA00022932"/>
    </source>
</evidence>
<comment type="caution">
    <text evidence="7">The sequence shown here is derived from an EMBL/GenBank/DDBJ whole genome shotgun (WGS) entry which is preliminary data.</text>
</comment>
<reference evidence="7 8" key="1">
    <citation type="submission" date="2014-07" db="EMBL/GenBank/DDBJ databases">
        <authorList>
            <person name="McCorrison J."/>
            <person name="Sanka R."/>
            <person name="Torralba M."/>
            <person name="Gillis M."/>
            <person name="Haft D.H."/>
            <person name="Methe B."/>
            <person name="Sutton G."/>
            <person name="Nelson K.E."/>
        </authorList>
    </citation>
    <scope>NUCLEOTIDE SEQUENCE [LARGE SCALE GENOMIC DNA]</scope>
    <source>
        <strain evidence="7 8">DNF00314</strain>
    </source>
</reference>
<dbReference type="InterPro" id="IPR005790">
    <property type="entry name" value="DNA_polIII_delta"/>
</dbReference>
<feature type="domain" description="DNA polymerase III delta subunit-like C-terminal" evidence="6">
    <location>
        <begin position="199"/>
        <end position="310"/>
    </location>
</feature>
<evidence type="ECO:0000256" key="2">
    <source>
        <dbReference type="ARBA" id="ARBA00022695"/>
    </source>
</evidence>
<evidence type="ECO:0000313" key="7">
    <source>
        <dbReference type="EMBL" id="KGF48378.1"/>
    </source>
</evidence>
<keyword evidence="1" id="KW-0808">Transferase</keyword>
<dbReference type="PANTHER" id="PTHR34388">
    <property type="entry name" value="DNA POLYMERASE III SUBUNIT DELTA"/>
    <property type="match status" value="1"/>
</dbReference>
<dbReference type="Proteomes" id="UP000029628">
    <property type="component" value="Unassembled WGS sequence"/>
</dbReference>
<dbReference type="Gene3D" id="1.20.272.10">
    <property type="match status" value="1"/>
</dbReference>
<keyword evidence="3" id="KW-0235">DNA replication</keyword>
<keyword evidence="8" id="KW-1185">Reference proteome</keyword>
<dbReference type="InterPro" id="IPR010372">
    <property type="entry name" value="DNA_pol3_delta_N"/>
</dbReference>
<dbReference type="EMBL" id="JRNT01000004">
    <property type="protein sequence ID" value="KGF48378.1"/>
    <property type="molecule type" value="Genomic_DNA"/>
</dbReference>
<evidence type="ECO:0000256" key="3">
    <source>
        <dbReference type="ARBA" id="ARBA00022705"/>
    </source>
</evidence>
<dbReference type="AlphaFoldDB" id="A0A096AMT0"/>
<protein>
    <submittedName>
        <fullName evidence="7">DNA polymerase III subunit delta</fullName>
    </submittedName>
</protein>
<name>A0A096AMT0_9FIRM</name>
<dbReference type="GO" id="GO:0009360">
    <property type="term" value="C:DNA polymerase III complex"/>
    <property type="evidence" value="ECO:0007669"/>
    <property type="project" value="InterPro"/>
</dbReference>
<feature type="domain" description="DNA polymerase III delta N-terminal" evidence="5">
    <location>
        <begin position="6"/>
        <end position="122"/>
    </location>
</feature>
<dbReference type="GO" id="GO:0003677">
    <property type="term" value="F:DNA binding"/>
    <property type="evidence" value="ECO:0007669"/>
    <property type="project" value="InterPro"/>
</dbReference>
<dbReference type="Pfam" id="PF21694">
    <property type="entry name" value="DNA_pol3_delta_C"/>
    <property type="match status" value="1"/>
</dbReference>
<evidence type="ECO:0000313" key="8">
    <source>
        <dbReference type="Proteomes" id="UP000029628"/>
    </source>
</evidence>
<dbReference type="InterPro" id="IPR048466">
    <property type="entry name" value="DNA_pol3_delta-like_C"/>
</dbReference>
<dbReference type="eggNOG" id="COG1466">
    <property type="taxonomic scope" value="Bacteria"/>
</dbReference>
<proteinExistence type="predicted"/>
<accession>A0A096AMT0</accession>
<dbReference type="Pfam" id="PF06144">
    <property type="entry name" value="DNA_pol3_delta"/>
    <property type="match status" value="1"/>
</dbReference>
<dbReference type="RefSeq" id="WP_038150884.1">
    <property type="nucleotide sequence ID" value="NZ_JRNT01000004.1"/>
</dbReference>
<dbReference type="GO" id="GO:0006261">
    <property type="term" value="P:DNA-templated DNA replication"/>
    <property type="evidence" value="ECO:0007669"/>
    <property type="project" value="TreeGrafter"/>
</dbReference>
<dbReference type="NCBIfam" id="TIGR01128">
    <property type="entry name" value="holA"/>
    <property type="match status" value="1"/>
</dbReference>
<evidence type="ECO:0000256" key="1">
    <source>
        <dbReference type="ARBA" id="ARBA00022679"/>
    </source>
</evidence>
<keyword evidence="4" id="KW-0239">DNA-directed DNA polymerase</keyword>
<dbReference type="InterPro" id="IPR027417">
    <property type="entry name" value="P-loop_NTPase"/>
</dbReference>